<evidence type="ECO:0000313" key="2">
    <source>
        <dbReference type="EMBL" id="GID54777.1"/>
    </source>
</evidence>
<keyword evidence="3" id="KW-1185">Reference proteome</keyword>
<comment type="caution">
    <text evidence="2">The sequence shown here is derived from an EMBL/GenBank/DDBJ whole genome shotgun (WGS) entry which is preliminary data.</text>
</comment>
<name>A0ABQ3X8F5_9ACTN</name>
<dbReference type="InterPro" id="IPR046538">
    <property type="entry name" value="DUF6603"/>
</dbReference>
<feature type="domain" description="DUF6603" evidence="1">
    <location>
        <begin position="743"/>
        <end position="1213"/>
    </location>
</feature>
<dbReference type="RefSeq" id="WP_203795855.1">
    <property type="nucleotide sequence ID" value="NZ_BAAAQE010000036.1"/>
</dbReference>
<protein>
    <recommendedName>
        <fullName evidence="1">DUF6603 domain-containing protein</fullName>
    </recommendedName>
</protein>
<dbReference type="Proteomes" id="UP000612282">
    <property type="component" value="Unassembled WGS sequence"/>
</dbReference>
<gene>
    <name evidence="2" type="ORF">Aco03nite_031810</name>
</gene>
<dbReference type="EMBL" id="BOMG01000042">
    <property type="protein sequence ID" value="GID54777.1"/>
    <property type="molecule type" value="Genomic_DNA"/>
</dbReference>
<evidence type="ECO:0000313" key="3">
    <source>
        <dbReference type="Proteomes" id="UP000612282"/>
    </source>
</evidence>
<reference evidence="2 3" key="1">
    <citation type="submission" date="2021-01" db="EMBL/GenBank/DDBJ databases">
        <title>Whole genome shotgun sequence of Actinoplanes couchii NBRC 106145.</title>
        <authorList>
            <person name="Komaki H."/>
            <person name="Tamura T."/>
        </authorList>
    </citation>
    <scope>NUCLEOTIDE SEQUENCE [LARGE SCALE GENOMIC DNA]</scope>
    <source>
        <strain evidence="2 3">NBRC 106145</strain>
    </source>
</reference>
<sequence length="1426" mass="148181">MTYDGRPLDAIETALRRAVSGGVLPLSGEIIADSGFVAFLRALPGKKLAVNAPVITLSGKGWPAVLTVSGKAREAWPVSAYGPDAFAVDSVTVTISRADATAPALVGFQAVGKVRAGTVTLPVTASLTDSGELACVLTDGDHGPLSLPALVEQVSNSGARIDLPADLPFADLVKLTELDLIVGFGATARTEMRVAVGSDLDWPLVGDEIVLRSVGAGLAISRTVSAEGYISSSFRGALSASLRIGADFDVVLGFGGGRPWEIALLPADGALPTLPQLAAFAGGQPLQDLVQGGLDALDLEEMELDAVRIGFDPVTAPTLRYVRIAAHLIFAGVRLDLSVRLMPGFAFGGSLRPPSTIGLRALFTHFFGNADGFPDITITQLGLTADPSAGTYELVVTAEDDDLTIGPIGLRGLHIDIAKDTTGFHGTIGADIELGGATLIITAGRPAAAGPWVFSGSTGPGQQISIATLHSDLEAKFGSFTLPPAVQGLTIDNLDIEFDTAGSFSFACHLMFPVGADTTVDLTLLLDVRKDGTGPATVTARGTLLVGDLRFDVDFARNDGGTALLAAYTAQPGQQALRLKDLFAPLLAGSPGAAAMIPDSLTLQIKDVFVHLDRPATPGAGATVLAALDLGAAIDLTQLPLIGRELPAGQTLTVDDLRVVIASAPVGTARLAVLNGMLPPGIAPLPTTDPLTAGVTFAAVLSLGGEKQPLTLPTSAGSGTGTVKAAAVTGPTAAPDSTKWITVQRSFGPLRLGRVGFAYTGGSLWFLLDAGIALGGLAFSLNGLAVGSPLQEFSPTFDLRGLGLDYANGPLSIGGALMRSTLTGTDGVTYDEYEGSLLLKTEQLTLTALGAYAYVSGYPSLFVYAVLDYPIGGPAFLFVTGLAAGFGYNRRLIVPPIDQVAQFPLVSAVTGETTTAPDPLAQLTRLRAAVVPSSGDVFLAAGIRFTSFKQVDTFALLIVLLGGRFEIDVLGLSTMRLPAAPGVPPIAEIQMALKAGFVPDEGYLGVQAQLTSASFLFSRDCHLTGGFAFAVWFSGEHRGDFVATVGGYRPGFRVPAHYPQAPRLGFTWQVSAELSVKGEVYFALMPGALTAGGNLQANWTSGRLAASFSAGVDFLLAWQPYHYEASLYVHFAARYTYQAFGTHTISVDVGADLSLWGPEFAGTARIHLSLISFDIAFGDTRARPAPLDWGAFQQAFLPADTDDAPVGTVTVGDGLMRDGETGVDWVLSPKRFSLVTDSAVPAKTYDLGAGTVIGDPEAPNTALGIGPMDVRAGRFASRTTVRITRDGVDVTGEFGFAPVHKRVPRALWGESVAPSLDGDALLGQALTGFVITPTAPVQPDDDPPRTVTDERARYETVEVPGGYRWQDPVVWQEDKTQDPAAAFGRTAARTALLEALGVPAEVTVDAGATAAFLVAPVSGRLTGGDR</sequence>
<organism evidence="2 3">
    <name type="scientific">Actinoplanes couchii</name>
    <dbReference type="NCBI Taxonomy" id="403638"/>
    <lineage>
        <taxon>Bacteria</taxon>
        <taxon>Bacillati</taxon>
        <taxon>Actinomycetota</taxon>
        <taxon>Actinomycetes</taxon>
        <taxon>Micromonosporales</taxon>
        <taxon>Micromonosporaceae</taxon>
        <taxon>Actinoplanes</taxon>
    </lineage>
</organism>
<dbReference type="Pfam" id="PF20248">
    <property type="entry name" value="DUF6603"/>
    <property type="match status" value="1"/>
</dbReference>
<accession>A0ABQ3X8F5</accession>
<proteinExistence type="predicted"/>
<evidence type="ECO:0000259" key="1">
    <source>
        <dbReference type="Pfam" id="PF20248"/>
    </source>
</evidence>